<comment type="similarity">
    <text evidence="7">Belongs to the protein kinase superfamily.</text>
</comment>
<reference evidence="9" key="1">
    <citation type="submission" date="2023-03" db="EMBL/GenBank/DDBJ databases">
        <title>Massive genome expansion in bonnet fungi (Mycena s.s.) driven by repeated elements and novel gene families across ecological guilds.</title>
        <authorList>
            <consortium name="Lawrence Berkeley National Laboratory"/>
            <person name="Harder C.B."/>
            <person name="Miyauchi S."/>
            <person name="Viragh M."/>
            <person name="Kuo A."/>
            <person name="Thoen E."/>
            <person name="Andreopoulos B."/>
            <person name="Lu D."/>
            <person name="Skrede I."/>
            <person name="Drula E."/>
            <person name="Henrissat B."/>
            <person name="Morin E."/>
            <person name="Kohler A."/>
            <person name="Barry K."/>
            <person name="LaButti K."/>
            <person name="Morin E."/>
            <person name="Salamov A."/>
            <person name="Lipzen A."/>
            <person name="Mereny Z."/>
            <person name="Hegedus B."/>
            <person name="Baldrian P."/>
            <person name="Stursova M."/>
            <person name="Weitz H."/>
            <person name="Taylor A."/>
            <person name="Grigoriev I.V."/>
            <person name="Nagy L.G."/>
            <person name="Martin F."/>
            <person name="Kauserud H."/>
        </authorList>
    </citation>
    <scope>NUCLEOTIDE SEQUENCE</scope>
    <source>
        <strain evidence="9">CBHHK067</strain>
    </source>
</reference>
<dbReference type="InterPro" id="IPR000719">
    <property type="entry name" value="Prot_kinase_dom"/>
</dbReference>
<evidence type="ECO:0000256" key="2">
    <source>
        <dbReference type="ARBA" id="ARBA00022679"/>
    </source>
</evidence>
<evidence type="ECO:0000256" key="3">
    <source>
        <dbReference type="ARBA" id="ARBA00022741"/>
    </source>
</evidence>
<organism evidence="9 10">
    <name type="scientific">Mycena rosella</name>
    <name type="common">Pink bonnet</name>
    <name type="synonym">Agaricus rosellus</name>
    <dbReference type="NCBI Taxonomy" id="1033263"/>
    <lineage>
        <taxon>Eukaryota</taxon>
        <taxon>Fungi</taxon>
        <taxon>Dikarya</taxon>
        <taxon>Basidiomycota</taxon>
        <taxon>Agaricomycotina</taxon>
        <taxon>Agaricomycetes</taxon>
        <taxon>Agaricomycetidae</taxon>
        <taxon>Agaricales</taxon>
        <taxon>Marasmiineae</taxon>
        <taxon>Mycenaceae</taxon>
        <taxon>Mycena</taxon>
    </lineage>
</organism>
<dbReference type="PROSITE" id="PS50011">
    <property type="entry name" value="PROTEIN_KINASE_DOM"/>
    <property type="match status" value="1"/>
</dbReference>
<dbReference type="PANTHER" id="PTHR24345:SF0">
    <property type="entry name" value="CELL CYCLE SERINE_THREONINE-PROTEIN KINASE CDC5_MSD2"/>
    <property type="match status" value="1"/>
</dbReference>
<dbReference type="AlphaFoldDB" id="A0AAD7CSN4"/>
<feature type="domain" description="Protein kinase" evidence="8">
    <location>
        <begin position="20"/>
        <end position="287"/>
    </location>
</feature>
<dbReference type="EMBL" id="JARKIE010000264">
    <property type="protein sequence ID" value="KAJ7659983.1"/>
    <property type="molecule type" value="Genomic_DNA"/>
</dbReference>
<dbReference type="SMART" id="SM00220">
    <property type="entry name" value="S_TKc"/>
    <property type="match status" value="1"/>
</dbReference>
<dbReference type="Proteomes" id="UP001221757">
    <property type="component" value="Unassembled WGS sequence"/>
</dbReference>
<keyword evidence="5 6" id="KW-0067">ATP-binding</keyword>
<evidence type="ECO:0000256" key="7">
    <source>
        <dbReference type="RuleBase" id="RU000304"/>
    </source>
</evidence>
<evidence type="ECO:0000256" key="4">
    <source>
        <dbReference type="ARBA" id="ARBA00022777"/>
    </source>
</evidence>
<keyword evidence="1 7" id="KW-0723">Serine/threonine-protein kinase</keyword>
<dbReference type="SUPFAM" id="SSF56112">
    <property type="entry name" value="Protein kinase-like (PK-like)"/>
    <property type="match status" value="1"/>
</dbReference>
<evidence type="ECO:0000313" key="10">
    <source>
        <dbReference type="Proteomes" id="UP001221757"/>
    </source>
</evidence>
<dbReference type="InterPro" id="IPR017441">
    <property type="entry name" value="Protein_kinase_ATP_BS"/>
</dbReference>
<dbReference type="PROSITE" id="PS00108">
    <property type="entry name" value="PROTEIN_KINASE_ST"/>
    <property type="match status" value="1"/>
</dbReference>
<evidence type="ECO:0000256" key="5">
    <source>
        <dbReference type="ARBA" id="ARBA00022840"/>
    </source>
</evidence>
<dbReference type="Pfam" id="PF00069">
    <property type="entry name" value="Pkinase"/>
    <property type="match status" value="1"/>
</dbReference>
<protein>
    <submittedName>
        <fullName evidence="9">Kinase-like domain-containing protein</fullName>
    </submittedName>
</protein>
<dbReference type="Gene3D" id="1.10.510.10">
    <property type="entry name" value="Transferase(Phosphotransferase) domain 1"/>
    <property type="match status" value="1"/>
</dbReference>
<proteinExistence type="inferred from homology"/>
<evidence type="ECO:0000256" key="6">
    <source>
        <dbReference type="PROSITE-ProRule" id="PRU10141"/>
    </source>
</evidence>
<feature type="binding site" evidence="6">
    <location>
        <position position="53"/>
    </location>
    <ligand>
        <name>ATP</name>
        <dbReference type="ChEBI" id="CHEBI:30616"/>
    </ligand>
</feature>
<dbReference type="GO" id="GO:0005634">
    <property type="term" value="C:nucleus"/>
    <property type="evidence" value="ECO:0007669"/>
    <property type="project" value="TreeGrafter"/>
</dbReference>
<name>A0AAD7CSN4_MYCRO</name>
<dbReference type="GO" id="GO:0005524">
    <property type="term" value="F:ATP binding"/>
    <property type="evidence" value="ECO:0007669"/>
    <property type="project" value="UniProtKB-UniRule"/>
</dbReference>
<evidence type="ECO:0000256" key="1">
    <source>
        <dbReference type="ARBA" id="ARBA00022527"/>
    </source>
</evidence>
<keyword evidence="10" id="KW-1185">Reference proteome</keyword>
<dbReference type="InterPro" id="IPR011009">
    <property type="entry name" value="Kinase-like_dom_sf"/>
</dbReference>
<comment type="caution">
    <text evidence="9">The sequence shown here is derived from an EMBL/GenBank/DDBJ whole genome shotgun (WGS) entry which is preliminary data.</text>
</comment>
<evidence type="ECO:0000259" key="8">
    <source>
        <dbReference type="PROSITE" id="PS50011"/>
    </source>
</evidence>
<dbReference type="GO" id="GO:0004674">
    <property type="term" value="F:protein serine/threonine kinase activity"/>
    <property type="evidence" value="ECO:0007669"/>
    <property type="project" value="UniProtKB-KW"/>
</dbReference>
<keyword evidence="3 6" id="KW-0547">Nucleotide-binding</keyword>
<dbReference type="InterPro" id="IPR008271">
    <property type="entry name" value="Ser/Thr_kinase_AS"/>
</dbReference>
<gene>
    <name evidence="9" type="ORF">B0H17DRAFT_877092</name>
</gene>
<sequence>TTMSHTLPDLTGTFVDEGYLRLVELLGIGGSAKVYKAIDTTSPSDDPVFFAVKCMSDGAPGSRQRKLLTNEFNTHTAVAEHPGVLSLHRVFIDRNLVFMVFDLCSGDMLDCVVERQLYVGRPSLVKQAFLELLDAVEHCHKMGVYHRDMKPQNVLCNVTGTGIRLADFGAATRLEESRAFGCGTQPYMSPECFDLTRGSYSPRESDTWALAVTLVVLATRHVPWASAQVSDPSYAAFRADPEHFLRRLLSLTDEANDILRRCFHVDPASRPSIAQLRAAILSTECFLVA</sequence>
<keyword evidence="4 9" id="KW-0418">Kinase</keyword>
<keyword evidence="2" id="KW-0808">Transferase</keyword>
<accession>A0AAD7CSN4</accession>
<feature type="non-terminal residue" evidence="9">
    <location>
        <position position="1"/>
    </location>
</feature>
<feature type="non-terminal residue" evidence="9">
    <location>
        <position position="289"/>
    </location>
</feature>
<evidence type="ECO:0000313" key="9">
    <source>
        <dbReference type="EMBL" id="KAJ7659983.1"/>
    </source>
</evidence>
<dbReference type="PANTHER" id="PTHR24345">
    <property type="entry name" value="SERINE/THREONINE-PROTEIN KINASE PLK"/>
    <property type="match status" value="1"/>
</dbReference>
<dbReference type="PROSITE" id="PS00107">
    <property type="entry name" value="PROTEIN_KINASE_ATP"/>
    <property type="match status" value="1"/>
</dbReference>